<dbReference type="Proteomes" id="UP000184221">
    <property type="component" value="Unassembled WGS sequence"/>
</dbReference>
<evidence type="ECO:0008006" key="4">
    <source>
        <dbReference type="Google" id="ProtNLM"/>
    </source>
</evidence>
<evidence type="ECO:0000313" key="2">
    <source>
        <dbReference type="EMBL" id="SHG85339.1"/>
    </source>
</evidence>
<evidence type="ECO:0000256" key="1">
    <source>
        <dbReference type="SAM" id="SignalP"/>
    </source>
</evidence>
<dbReference type="STRING" id="996342.SAMN05443551_0794"/>
<accession>A0A1M5N815</accession>
<keyword evidence="3" id="KW-1185">Reference proteome</keyword>
<sequence length="156" mass="17086">MRLFSLAFALMVSPMSAAAWEFTPVPICTLFHQGEDMAVMVTYDHSVREYAIHLSREGGWPEDDVFSMRFEGERGLTISTTRHSVDAVDPRTLTVKDRGFGNVLNGLNFNARAVAVLGDLEVPVSLDGAAPAVEEFRACPTDQLVLRTPGIDRSAS</sequence>
<gene>
    <name evidence="2" type="ORF">SAMN05443551_0794</name>
</gene>
<name>A0A1M5N815_9RHOB</name>
<feature type="signal peptide" evidence="1">
    <location>
        <begin position="1"/>
        <end position="19"/>
    </location>
</feature>
<reference evidence="2 3" key="1">
    <citation type="submission" date="2016-11" db="EMBL/GenBank/DDBJ databases">
        <authorList>
            <person name="Jaros S."/>
            <person name="Januszkiewicz K."/>
            <person name="Wedrychowicz H."/>
        </authorList>
    </citation>
    <scope>NUCLEOTIDE SEQUENCE [LARGE SCALE GENOMIC DNA]</scope>
    <source>
        <strain evidence="2 3">DSM 29431</strain>
    </source>
</reference>
<keyword evidence="1" id="KW-0732">Signal</keyword>
<protein>
    <recommendedName>
        <fullName evidence="4">Excinuclease ABC subunit B</fullName>
    </recommendedName>
</protein>
<feature type="chain" id="PRO_5012951573" description="Excinuclease ABC subunit B" evidence="1">
    <location>
        <begin position="20"/>
        <end position="156"/>
    </location>
</feature>
<dbReference type="AlphaFoldDB" id="A0A1M5N815"/>
<dbReference type="OrthoDB" id="7679320at2"/>
<dbReference type="EMBL" id="FQXC01000001">
    <property type="protein sequence ID" value="SHG85339.1"/>
    <property type="molecule type" value="Genomic_DNA"/>
</dbReference>
<organism evidence="2 3">
    <name type="scientific">Marivita hallyeonensis</name>
    <dbReference type="NCBI Taxonomy" id="996342"/>
    <lineage>
        <taxon>Bacteria</taxon>
        <taxon>Pseudomonadati</taxon>
        <taxon>Pseudomonadota</taxon>
        <taxon>Alphaproteobacteria</taxon>
        <taxon>Rhodobacterales</taxon>
        <taxon>Roseobacteraceae</taxon>
        <taxon>Marivita</taxon>
    </lineage>
</organism>
<proteinExistence type="predicted"/>
<evidence type="ECO:0000313" key="3">
    <source>
        <dbReference type="Proteomes" id="UP000184221"/>
    </source>
</evidence>